<feature type="compositionally biased region" description="Acidic residues" evidence="7">
    <location>
        <begin position="663"/>
        <end position="675"/>
    </location>
</feature>
<dbReference type="GO" id="GO:0071787">
    <property type="term" value="P:endoplasmic reticulum tubular network formation"/>
    <property type="evidence" value="ECO:0007669"/>
    <property type="project" value="TreeGrafter"/>
</dbReference>
<feature type="region of interest" description="Disordered" evidence="7">
    <location>
        <begin position="649"/>
        <end position="681"/>
    </location>
</feature>
<feature type="compositionally biased region" description="Low complexity" evidence="7">
    <location>
        <begin position="277"/>
        <end position="287"/>
    </location>
</feature>
<organism evidence="9 10">
    <name type="scientific">Anabarilius grahami</name>
    <name type="common">Kanglang fish</name>
    <name type="synonym">Barilius grahami</name>
    <dbReference type="NCBI Taxonomy" id="495550"/>
    <lineage>
        <taxon>Eukaryota</taxon>
        <taxon>Metazoa</taxon>
        <taxon>Chordata</taxon>
        <taxon>Craniata</taxon>
        <taxon>Vertebrata</taxon>
        <taxon>Euteleostomi</taxon>
        <taxon>Actinopterygii</taxon>
        <taxon>Neopterygii</taxon>
        <taxon>Teleostei</taxon>
        <taxon>Ostariophysi</taxon>
        <taxon>Cypriniformes</taxon>
        <taxon>Xenocyprididae</taxon>
        <taxon>Xenocypridinae</taxon>
        <taxon>Xenocypridinae incertae sedis</taxon>
        <taxon>Anabarilius</taxon>
    </lineage>
</organism>
<dbReference type="Pfam" id="PF02453">
    <property type="entry name" value="Reticulon"/>
    <property type="match status" value="1"/>
</dbReference>
<dbReference type="Gene3D" id="1.20.5.2480">
    <property type="match status" value="1"/>
</dbReference>
<dbReference type="GO" id="GO:0043005">
    <property type="term" value="C:neuron projection"/>
    <property type="evidence" value="ECO:0007669"/>
    <property type="project" value="TreeGrafter"/>
</dbReference>
<keyword evidence="5 6" id="KW-0472">Membrane</keyword>
<dbReference type="InterPro" id="IPR046964">
    <property type="entry name" value="RTN1-4"/>
</dbReference>
<feature type="compositionally biased region" description="Basic and acidic residues" evidence="7">
    <location>
        <begin position="32"/>
        <end position="42"/>
    </location>
</feature>
<dbReference type="PANTHER" id="PTHR45799">
    <property type="entry name" value="RETICULON-LIKE PROTEIN"/>
    <property type="match status" value="1"/>
</dbReference>
<feature type="compositionally biased region" description="Polar residues" evidence="7">
    <location>
        <begin position="377"/>
        <end position="387"/>
    </location>
</feature>
<feature type="compositionally biased region" description="Polar residues" evidence="7">
    <location>
        <begin position="43"/>
        <end position="57"/>
    </location>
</feature>
<feature type="region of interest" description="Disordered" evidence="7">
    <location>
        <begin position="482"/>
        <end position="534"/>
    </location>
</feature>
<feature type="compositionally biased region" description="Polar residues" evidence="7">
    <location>
        <begin position="524"/>
        <end position="534"/>
    </location>
</feature>
<dbReference type="InterPro" id="IPR003388">
    <property type="entry name" value="Reticulon"/>
</dbReference>
<feature type="region of interest" description="Disordered" evidence="7">
    <location>
        <begin position="760"/>
        <end position="786"/>
    </location>
</feature>
<feature type="compositionally biased region" description="Low complexity" evidence="7">
    <location>
        <begin position="62"/>
        <end position="73"/>
    </location>
</feature>
<feature type="region of interest" description="Disordered" evidence="7">
    <location>
        <begin position="621"/>
        <end position="640"/>
    </location>
</feature>
<proteinExistence type="predicted"/>
<feature type="region of interest" description="Disordered" evidence="7">
    <location>
        <begin position="1"/>
        <end position="402"/>
    </location>
</feature>
<feature type="transmembrane region" description="Helical" evidence="6">
    <location>
        <begin position="971"/>
        <end position="992"/>
    </location>
</feature>
<keyword evidence="10" id="KW-1185">Reference proteome</keyword>
<feature type="domain" description="Reticulon" evidence="8">
    <location>
        <begin position="872"/>
        <end position="1029"/>
    </location>
</feature>
<dbReference type="GO" id="GO:0030182">
    <property type="term" value="P:neuron differentiation"/>
    <property type="evidence" value="ECO:0007669"/>
    <property type="project" value="TreeGrafter"/>
</dbReference>
<gene>
    <name evidence="9" type="ORF">DPX16_9954</name>
</gene>
<comment type="caution">
    <text evidence="6">Lacks conserved residue(s) required for the propagation of feature annotation.</text>
</comment>
<feature type="compositionally biased region" description="Low complexity" evidence="7">
    <location>
        <begin position="237"/>
        <end position="252"/>
    </location>
</feature>
<dbReference type="PROSITE" id="PS50845">
    <property type="entry name" value="RETICULON"/>
    <property type="match status" value="1"/>
</dbReference>
<name>A0A3N0XU36_ANAGA</name>
<dbReference type="GO" id="GO:0014069">
    <property type="term" value="C:postsynaptic density"/>
    <property type="evidence" value="ECO:0007669"/>
    <property type="project" value="TreeGrafter"/>
</dbReference>
<reference evidence="9 10" key="1">
    <citation type="submission" date="2018-10" db="EMBL/GenBank/DDBJ databases">
        <title>Genome assembly for a Yunnan-Guizhou Plateau 3E fish, Anabarilius grahami (Regan), and its evolutionary and genetic applications.</title>
        <authorList>
            <person name="Jiang W."/>
        </authorList>
    </citation>
    <scope>NUCLEOTIDE SEQUENCE [LARGE SCALE GENOMIC DNA]</scope>
    <source>
        <strain evidence="9">AG-KIZ</strain>
        <tissue evidence="9">Muscle</tissue>
    </source>
</reference>
<feature type="compositionally biased region" description="Low complexity" evidence="7">
    <location>
        <begin position="206"/>
        <end position="226"/>
    </location>
</feature>
<evidence type="ECO:0000256" key="4">
    <source>
        <dbReference type="ARBA" id="ARBA00022989"/>
    </source>
</evidence>
<feature type="compositionally biased region" description="Low complexity" evidence="7">
    <location>
        <begin position="98"/>
        <end position="174"/>
    </location>
</feature>
<dbReference type="OrthoDB" id="567788at2759"/>
<dbReference type="GO" id="GO:0005789">
    <property type="term" value="C:endoplasmic reticulum membrane"/>
    <property type="evidence" value="ECO:0007669"/>
    <property type="project" value="UniProtKB-SubCell"/>
</dbReference>
<accession>A0A3N0XU36</accession>
<dbReference type="PANTHER" id="PTHR45799:SF6">
    <property type="entry name" value="RETICULON"/>
    <property type="match status" value="1"/>
</dbReference>
<evidence type="ECO:0000256" key="1">
    <source>
        <dbReference type="ARBA" id="ARBA00004477"/>
    </source>
</evidence>
<comment type="caution">
    <text evidence="9">The sequence shown here is derived from an EMBL/GenBank/DDBJ whole genome shotgun (WGS) entry which is preliminary data.</text>
</comment>
<keyword evidence="3" id="KW-0256">Endoplasmic reticulum</keyword>
<comment type="subcellular location">
    <subcellularLocation>
        <location evidence="1">Endoplasmic reticulum membrane</location>
        <topology evidence="1">Multi-pass membrane protein</topology>
    </subcellularLocation>
</comment>
<feature type="compositionally biased region" description="Low complexity" evidence="7">
    <location>
        <begin position="186"/>
        <end position="199"/>
    </location>
</feature>
<feature type="region of interest" description="Disordered" evidence="7">
    <location>
        <begin position="431"/>
        <end position="466"/>
    </location>
</feature>
<evidence type="ECO:0000256" key="7">
    <source>
        <dbReference type="SAM" id="MobiDB-lite"/>
    </source>
</evidence>
<keyword evidence="2 6" id="KW-0812">Transmembrane</keyword>
<dbReference type="GO" id="GO:0007420">
    <property type="term" value="P:brain development"/>
    <property type="evidence" value="ECO:0007669"/>
    <property type="project" value="TreeGrafter"/>
</dbReference>
<sequence length="1029" mass="110612">MEESDKVSSSAPDEAPHDAARNEAAAAGQTRTDARREEEMTEKTGSPQTTEVTSSPQRAEETSTSQTSEVTSSPQRAEETSTSQTTEVTSSPQRAEETSTSQTTEVTSTSQTIEVTSSPQIIEETSTSQTTEVTSTPQIIEETSSPQTTEVTSTSQTTEVTSTSQTTEVTSTPQIIEETSSPQIIEETSTSQTTEKTSSPQIIEGTSISQTTEVTSTSQTTEVTSTPQIIEETSAPQTSEVTSTSQTTEKTSAPQRAEDTSPPQITELTSPPEPAEESAAPAASEAPAEGKRSGAEAEATEVTSPPQDRVTPPAAEASSSCAESRRDLSSEAPEEEEEHPHTLHPSPAHDPEPPAAPAVAPALFQPPFPSDRWDSPSVASQATTDLTMDSLGHKDSAGLDPDVLSQSDDDFMFEMKKSLFQAFSPLNDSLGERSVEVSDSPSPDLVQDAYDGDDVHAQTRGIQQEAGADAALSLSYASDVNAMSDDRPTSLPDILKSSPMNPEKEDSGSSEGSPDFSPVHRSVNESANSPLSVSANNLLEFDSKILLLKEMTEVTEARAAEKAKLEAEKNSEQSFAAFDLVKETDAPAKSDGLLKDTDSVEVLSQTSVQTASKFEHLNFPSGKAQEHWDSESPSADSFSPVLDAVTQKLSSFTTEQERRAADEASEQEVSSEEFEFVERPPQGAAEEFLEMQDSLMFVKPSEVLLDEDGSPEPEDPAPVANQSSYHLFNQASDKSSAVRGKAGLESDFQDISPTPVICPPAEKAGAGKQEAVGEEGSQMSDLRAAAAPPASITSSLPLSSRRHTHTADMDPVEEQPSAHWKHTGRAQIFYHTDSDCNACMSFLLPVTQCSIKDESELMLIIWPKVLGAVGQNIISVLSYVALALLSVTLTFRIYKGVLQAIQKSDEGHPFKWFLEKDLALSREAVQKHSDVVLSRINGVLKELRRLFLVEDLVDSLKFAVLLWIFTHVGSWFNGLTLLILGLVGAFSAPITYEKHQTQIDQFISTVSGQMNGVLGKIQAKVPGAKKKPE</sequence>
<dbReference type="Proteomes" id="UP000281406">
    <property type="component" value="Unassembled WGS sequence"/>
</dbReference>
<dbReference type="EMBL" id="RJVU01060905">
    <property type="protein sequence ID" value="ROJ42694.1"/>
    <property type="molecule type" value="Genomic_DNA"/>
</dbReference>
<protein>
    <recommendedName>
        <fullName evidence="6">Reticulon</fullName>
    </recommendedName>
</protein>
<dbReference type="AlphaFoldDB" id="A0A3N0XU36"/>
<feature type="compositionally biased region" description="Low complexity" evidence="7">
    <location>
        <begin position="80"/>
        <end position="91"/>
    </location>
</feature>
<keyword evidence="4 6" id="KW-1133">Transmembrane helix</keyword>
<evidence type="ECO:0000256" key="6">
    <source>
        <dbReference type="RuleBase" id="RU210713"/>
    </source>
</evidence>
<evidence type="ECO:0000256" key="2">
    <source>
        <dbReference type="ARBA" id="ARBA00022692"/>
    </source>
</evidence>
<evidence type="ECO:0000313" key="10">
    <source>
        <dbReference type="Proteomes" id="UP000281406"/>
    </source>
</evidence>
<evidence type="ECO:0000313" key="9">
    <source>
        <dbReference type="EMBL" id="ROJ42694.1"/>
    </source>
</evidence>
<evidence type="ECO:0000259" key="8">
    <source>
        <dbReference type="PROSITE" id="PS50845"/>
    </source>
</evidence>
<evidence type="ECO:0000256" key="5">
    <source>
        <dbReference type="ARBA" id="ARBA00023136"/>
    </source>
</evidence>
<evidence type="ECO:0000256" key="3">
    <source>
        <dbReference type="ARBA" id="ARBA00022824"/>
    </source>
</evidence>
<dbReference type="FunFam" id="1.20.5.2480:FF:000001">
    <property type="entry name" value="Reticulon"/>
    <property type="match status" value="1"/>
</dbReference>